<comment type="catalytic activity">
    <reaction evidence="42">
        <text>1-O-hexadecyl-2-(9Z)-octadecenoyl-sn-glycero-3-phosphocholine + H2O = 1-O-hexadecyl-sn-glycero-3-phosphocholine + (9Z)-octadecenoate + H(+)</text>
        <dbReference type="Rhea" id="RHEA:40915"/>
        <dbReference type="ChEBI" id="CHEBI:15377"/>
        <dbReference type="ChEBI" id="CHEBI:15378"/>
        <dbReference type="ChEBI" id="CHEBI:30823"/>
        <dbReference type="ChEBI" id="CHEBI:34112"/>
        <dbReference type="ChEBI" id="CHEBI:64496"/>
    </reaction>
    <physiologicalReaction direction="left-to-right" evidence="42">
        <dbReference type="Rhea" id="RHEA:40916"/>
    </physiologicalReaction>
</comment>
<evidence type="ECO:0000256" key="24">
    <source>
        <dbReference type="ARBA" id="ARBA00045916"/>
    </source>
</evidence>
<dbReference type="EC" id="3.1.1.5" evidence="3"/>
<comment type="catalytic activity">
    <reaction evidence="39">
        <text>1-hexadecanoyl-sn-glycero-3-phosphocholine + H2O = sn-glycerol 3-phosphocholine + hexadecanoate + H(+)</text>
        <dbReference type="Rhea" id="RHEA:40435"/>
        <dbReference type="ChEBI" id="CHEBI:7896"/>
        <dbReference type="ChEBI" id="CHEBI:15377"/>
        <dbReference type="ChEBI" id="CHEBI:15378"/>
        <dbReference type="ChEBI" id="CHEBI:16870"/>
        <dbReference type="ChEBI" id="CHEBI:72998"/>
    </reaction>
    <physiologicalReaction direction="left-to-right" evidence="39">
        <dbReference type="Rhea" id="RHEA:40436"/>
    </physiologicalReaction>
</comment>
<evidence type="ECO:0000256" key="28">
    <source>
        <dbReference type="ARBA" id="ARBA00047459"/>
    </source>
</evidence>
<dbReference type="GO" id="GO:0004622">
    <property type="term" value="F:phosphatidylcholine lysophospholipase activity"/>
    <property type="evidence" value="ECO:0007669"/>
    <property type="project" value="UniProtKB-EC"/>
</dbReference>
<comment type="similarity">
    <text evidence="2">Belongs to the 'GDSL' lipolytic enzyme family. Phospholipase B1 subfamily.</text>
</comment>
<evidence type="ECO:0000256" key="8">
    <source>
        <dbReference type="ARBA" id="ARBA00022692"/>
    </source>
</evidence>
<comment type="catalytic activity">
    <reaction evidence="35">
        <text>1-octadecanoyl-2-(9Z,12Z)-octadecadienoyl-sn-glycerol + H2O = 1-octadecanoyl-sn-glycerol + (9Z,12Z)-octadecadienoate + H(+)</text>
        <dbReference type="Rhea" id="RHEA:40927"/>
        <dbReference type="ChEBI" id="CHEBI:15377"/>
        <dbReference type="ChEBI" id="CHEBI:15378"/>
        <dbReference type="ChEBI" id="CHEBI:30245"/>
        <dbReference type="ChEBI" id="CHEBI:75550"/>
        <dbReference type="ChEBI" id="CHEBI:77097"/>
    </reaction>
    <physiologicalReaction direction="left-to-right" evidence="35">
        <dbReference type="Rhea" id="RHEA:40928"/>
    </physiologicalReaction>
</comment>
<keyword evidence="7" id="KW-1003">Cell membrane</keyword>
<comment type="catalytic activity">
    <reaction evidence="44">
        <text>1,2-dihexadecanoyl-sn-glycero-3-phosphocholine + 2 H2O = sn-glycerol 3-phosphocholine + 2 hexadecanoate + 2 H(+)</text>
        <dbReference type="Rhea" id="RHEA:40975"/>
        <dbReference type="ChEBI" id="CHEBI:7896"/>
        <dbReference type="ChEBI" id="CHEBI:15377"/>
        <dbReference type="ChEBI" id="CHEBI:15378"/>
        <dbReference type="ChEBI" id="CHEBI:16870"/>
        <dbReference type="ChEBI" id="CHEBI:72999"/>
    </reaction>
    <physiologicalReaction direction="left-to-right" evidence="44">
        <dbReference type="Rhea" id="RHEA:40976"/>
    </physiologicalReaction>
</comment>
<evidence type="ECO:0000256" key="4">
    <source>
        <dbReference type="ARBA" id="ARBA00013278"/>
    </source>
</evidence>
<comment type="catalytic activity">
    <reaction evidence="30">
        <text>1-hexadecanoyl-2-(9Z-octadecenoyl)-sn-glycero-3-phospho-(1'-sn-glycerol) + H2O = 1-hexadecanoyl-sn-glycero-3-phospho-(1'-sn-glycerol) + (9Z)-octadecenoate + H(+)</text>
        <dbReference type="Rhea" id="RHEA:40919"/>
        <dbReference type="ChEBI" id="CHEBI:15377"/>
        <dbReference type="ChEBI" id="CHEBI:15378"/>
        <dbReference type="ChEBI" id="CHEBI:30823"/>
        <dbReference type="ChEBI" id="CHEBI:72841"/>
        <dbReference type="ChEBI" id="CHEBI:75158"/>
    </reaction>
    <physiologicalReaction direction="left-to-right" evidence="30">
        <dbReference type="Rhea" id="RHEA:40920"/>
    </physiologicalReaction>
</comment>
<dbReference type="InterPro" id="IPR008265">
    <property type="entry name" value="Lipase_GDSL_AS"/>
</dbReference>
<evidence type="ECO:0000256" key="25">
    <source>
        <dbReference type="ARBA" id="ARBA00047324"/>
    </source>
</evidence>
<dbReference type="Gene3D" id="3.40.50.1110">
    <property type="entry name" value="SGNH hydrolase"/>
    <property type="match status" value="1"/>
</dbReference>
<evidence type="ECO:0000256" key="33">
    <source>
        <dbReference type="ARBA" id="ARBA00048227"/>
    </source>
</evidence>
<accession>A0A914VW78</accession>
<evidence type="ECO:0000256" key="46">
    <source>
        <dbReference type="ARBA" id="ARBA00049461"/>
    </source>
</evidence>
<evidence type="ECO:0000256" key="6">
    <source>
        <dbReference type="ARBA" id="ARBA00015133"/>
    </source>
</evidence>
<evidence type="ECO:0000256" key="27">
    <source>
        <dbReference type="ARBA" id="ARBA00047438"/>
    </source>
</evidence>
<comment type="catalytic activity">
    <reaction evidence="17">
        <text>a triacylglycerol + H2O = a diacylglycerol + a fatty acid + H(+)</text>
        <dbReference type="Rhea" id="RHEA:12044"/>
        <dbReference type="ChEBI" id="CHEBI:15377"/>
        <dbReference type="ChEBI" id="CHEBI:15378"/>
        <dbReference type="ChEBI" id="CHEBI:17855"/>
        <dbReference type="ChEBI" id="CHEBI:18035"/>
        <dbReference type="ChEBI" id="CHEBI:28868"/>
        <dbReference type="EC" id="3.1.1.3"/>
    </reaction>
    <physiologicalReaction direction="left-to-right" evidence="17">
        <dbReference type="Rhea" id="RHEA:12045"/>
    </physiologicalReaction>
</comment>
<dbReference type="WBParaSite" id="PSAMB.scaffold2698size21747.g18830.t1">
    <property type="protein sequence ID" value="PSAMB.scaffold2698size21747.g18830.t1"/>
    <property type="gene ID" value="PSAMB.scaffold2698size21747.g18830"/>
</dbReference>
<comment type="catalytic activity">
    <reaction evidence="46">
        <text>2-(9Z-octadecenoyl)-glycerol + H2O = glycerol + (9Z)-octadecenoate + H(+)</text>
        <dbReference type="Rhea" id="RHEA:38491"/>
        <dbReference type="ChEBI" id="CHEBI:15377"/>
        <dbReference type="ChEBI" id="CHEBI:15378"/>
        <dbReference type="ChEBI" id="CHEBI:17754"/>
        <dbReference type="ChEBI" id="CHEBI:30823"/>
        <dbReference type="ChEBI" id="CHEBI:73990"/>
    </reaction>
    <physiologicalReaction direction="left-to-right" evidence="46">
        <dbReference type="Rhea" id="RHEA:38492"/>
    </physiologicalReaction>
</comment>
<evidence type="ECO:0000256" key="42">
    <source>
        <dbReference type="ARBA" id="ARBA00048872"/>
    </source>
</evidence>
<comment type="subcellular location">
    <subcellularLocation>
        <location evidence="1">Apical cell membrane</location>
        <topology evidence="1">Single-pass type I membrane protein</topology>
    </subcellularLocation>
</comment>
<keyword evidence="10" id="KW-0677">Repeat</keyword>
<keyword evidence="13" id="KW-0443">Lipid metabolism</keyword>
<evidence type="ECO:0000256" key="44">
    <source>
        <dbReference type="ARBA" id="ARBA00049363"/>
    </source>
</evidence>
<comment type="catalytic activity">
    <reaction evidence="19">
        <text>a 1,2-diacyl-sn-glycero-3-phosphocholine + H2O = a 1-acyl-sn-glycero-3-phosphocholine + a fatty acid + H(+)</text>
        <dbReference type="Rhea" id="RHEA:15801"/>
        <dbReference type="ChEBI" id="CHEBI:15377"/>
        <dbReference type="ChEBI" id="CHEBI:15378"/>
        <dbReference type="ChEBI" id="CHEBI:28868"/>
        <dbReference type="ChEBI" id="CHEBI:57643"/>
        <dbReference type="ChEBI" id="CHEBI:58168"/>
        <dbReference type="EC" id="3.1.1.4"/>
    </reaction>
    <physiologicalReaction direction="left-to-right" evidence="19">
        <dbReference type="Rhea" id="RHEA:15802"/>
    </physiologicalReaction>
</comment>
<dbReference type="SUPFAM" id="SSF52266">
    <property type="entry name" value="SGNH hydrolase"/>
    <property type="match status" value="1"/>
</dbReference>
<evidence type="ECO:0000256" key="31">
    <source>
        <dbReference type="ARBA" id="ARBA00048049"/>
    </source>
</evidence>
<comment type="catalytic activity">
    <reaction evidence="45">
        <text>1,3-di-(9Z-octadecenoyl)-glycerol + H2O = 1-(9Z-octadecenoyl)-glycerol + (9Z)-octadecenoate + H(+)</text>
        <dbReference type="Rhea" id="RHEA:39939"/>
        <dbReference type="ChEBI" id="CHEBI:15377"/>
        <dbReference type="ChEBI" id="CHEBI:15378"/>
        <dbReference type="ChEBI" id="CHEBI:30823"/>
        <dbReference type="ChEBI" id="CHEBI:75342"/>
        <dbReference type="ChEBI" id="CHEBI:75735"/>
    </reaction>
    <physiologicalReaction direction="left-to-right" evidence="45">
        <dbReference type="Rhea" id="RHEA:39940"/>
    </physiologicalReaction>
</comment>
<evidence type="ECO:0000256" key="29">
    <source>
        <dbReference type="ARBA" id="ARBA00048011"/>
    </source>
</evidence>
<sequence length="437" mass="47595">MTQPKFDAIRQRGSGWEFCVRQANIDALLMTHNHFINRKRGYKSSGFQVLLHYSVLPSPLERLLPSKMKIVLAFILAIVGVVSGDLKDLGYQNYNCPGLMGPSATVPTTAHSVRPADIKVVGALGDSLTAGNGADATTLNAVHSEYRGLSFPIGGDKGLENHVTVPNVLLKYNSKLFGQSHGIGTQNTWSVAQLNAAVAGATVSGLAAQAQDLVTKIQTHPQIDIKNDWKLIHIFIGSNDICIACLSKYHTPEIYETDLKAAIKILHDNLPRTIVSITSLFNMGILRIVDATEPQCAVYHGVECKCMKETTFDINAACKAYQAAQMDIQTSGIYDDRPDFTFVVQPFLVNTTQPPYTADGKIDLSFFAPDCFHFSQYGHAITAKALWNNMVQPIGAKTTVVNFSDPTTSLLCPASSCPFIRTTKNSANCAHYLTPAK</sequence>
<evidence type="ECO:0000256" key="14">
    <source>
        <dbReference type="ARBA" id="ARBA00023136"/>
    </source>
</evidence>
<evidence type="ECO:0000256" key="5">
    <source>
        <dbReference type="ARBA" id="ARBA00013279"/>
    </source>
</evidence>
<keyword evidence="12" id="KW-1133">Transmembrane helix</keyword>
<evidence type="ECO:0000256" key="41">
    <source>
        <dbReference type="ARBA" id="ARBA00048869"/>
    </source>
</evidence>
<proteinExistence type="inferred from homology"/>
<comment type="catalytic activity">
    <reaction evidence="37">
        <text>a 1-acyl-sn-glycero-3-phosphocholine + H2O = sn-glycerol 3-phosphocholine + a fatty acid + H(+)</text>
        <dbReference type="Rhea" id="RHEA:15177"/>
        <dbReference type="ChEBI" id="CHEBI:15377"/>
        <dbReference type="ChEBI" id="CHEBI:15378"/>
        <dbReference type="ChEBI" id="CHEBI:16870"/>
        <dbReference type="ChEBI" id="CHEBI:28868"/>
        <dbReference type="ChEBI" id="CHEBI:58168"/>
        <dbReference type="EC" id="3.1.1.5"/>
    </reaction>
    <physiologicalReaction direction="left-to-right" evidence="37">
        <dbReference type="Rhea" id="RHEA:15178"/>
    </physiologicalReaction>
</comment>
<evidence type="ECO:0000256" key="1">
    <source>
        <dbReference type="ARBA" id="ARBA00004247"/>
    </source>
</evidence>
<evidence type="ECO:0000256" key="15">
    <source>
        <dbReference type="ARBA" id="ARBA00023180"/>
    </source>
</evidence>
<evidence type="ECO:0000256" key="26">
    <source>
        <dbReference type="ARBA" id="ARBA00047363"/>
    </source>
</evidence>
<keyword evidence="15" id="KW-0325">Glycoprotein</keyword>
<comment type="catalytic activity">
    <reaction evidence="38">
        <text>1-hexadecanoyl-2-(9Z-octadecenoyl)-sn-glycero-3-phosphoethanolamine + H2O = 1-hexadecanoyl-sn-glycero-3-phosphoethanolamine + (9Z)-octadecenoate + H(+)</text>
        <dbReference type="Rhea" id="RHEA:40911"/>
        <dbReference type="ChEBI" id="CHEBI:15377"/>
        <dbReference type="ChEBI" id="CHEBI:15378"/>
        <dbReference type="ChEBI" id="CHEBI:30823"/>
        <dbReference type="ChEBI" id="CHEBI:73004"/>
        <dbReference type="ChEBI" id="CHEBI:73007"/>
    </reaction>
    <physiologicalReaction direction="left-to-right" evidence="38">
        <dbReference type="Rhea" id="RHEA:40912"/>
    </physiologicalReaction>
</comment>
<evidence type="ECO:0000256" key="21">
    <source>
        <dbReference type="ARBA" id="ARBA00031182"/>
    </source>
</evidence>
<evidence type="ECO:0000256" key="43">
    <source>
        <dbReference type="ARBA" id="ARBA00048939"/>
    </source>
</evidence>
<evidence type="ECO:0000256" key="32">
    <source>
        <dbReference type="ARBA" id="ARBA00048058"/>
    </source>
</evidence>
<evidence type="ECO:0000256" key="22">
    <source>
        <dbReference type="ARBA" id="ARBA00031485"/>
    </source>
</evidence>
<keyword evidence="16" id="KW-1208">Phospholipid metabolism</keyword>
<comment type="catalytic activity">
    <reaction evidence="28">
        <text>1-hexadecanoyl-2-(9Z)-octadecenoyl-3-octadecanoyl-sn-glycerol + H2O = 1-hexadecanoyl-2-(9Z-octadecenoyl)-sn-glycerol + octadecanoate + H(+)</text>
        <dbReference type="Rhea" id="RHEA:41111"/>
        <dbReference type="ChEBI" id="CHEBI:15377"/>
        <dbReference type="ChEBI" id="CHEBI:15378"/>
        <dbReference type="ChEBI" id="CHEBI:25629"/>
        <dbReference type="ChEBI" id="CHEBI:75466"/>
        <dbReference type="ChEBI" id="CHEBI:77623"/>
    </reaction>
    <physiologicalReaction direction="left-to-right" evidence="28">
        <dbReference type="Rhea" id="RHEA:41112"/>
    </physiologicalReaction>
</comment>
<keyword evidence="47" id="KW-1185">Reference proteome</keyword>
<evidence type="ECO:0000313" key="48">
    <source>
        <dbReference type="WBParaSite" id="PSAMB.scaffold2698size21747.g18830.t1"/>
    </source>
</evidence>
<protein>
    <recommendedName>
        <fullName evidence="6">Phospholipase B1, membrane-associated</fullName>
        <ecNumber evidence="5">3.1.1.3</ecNumber>
        <ecNumber evidence="4">3.1.1.4</ecNumber>
        <ecNumber evidence="3">3.1.1.5</ecNumber>
    </recommendedName>
    <alternativeName>
        <fullName evidence="20">Lysophospholipase</fullName>
    </alternativeName>
    <alternativeName>
        <fullName evidence="21">Phospholipase A2</fullName>
    </alternativeName>
    <alternativeName>
        <fullName evidence="23">Phospholipase B/lipase</fullName>
    </alternativeName>
    <alternativeName>
        <fullName evidence="22">Triacylglycerol lipase</fullName>
    </alternativeName>
</protein>
<evidence type="ECO:0000256" key="38">
    <source>
        <dbReference type="ARBA" id="ARBA00048613"/>
    </source>
</evidence>
<comment type="catalytic activity">
    <reaction evidence="41">
        <text>1,3-dihexadecanoyl-2-(9Z-octadecenoyl)glycerol + H2O = 1,3-dihexadecanoylglycerol + (9Z)-octadecenoate + H(+)</text>
        <dbReference type="Rhea" id="RHEA:40983"/>
        <dbReference type="ChEBI" id="CHEBI:15377"/>
        <dbReference type="ChEBI" id="CHEBI:15378"/>
        <dbReference type="ChEBI" id="CHEBI:30823"/>
        <dbReference type="ChEBI" id="CHEBI:75688"/>
        <dbReference type="ChEBI" id="CHEBI:77619"/>
    </reaction>
    <physiologicalReaction direction="left-to-right" evidence="41">
        <dbReference type="Rhea" id="RHEA:40984"/>
    </physiologicalReaction>
</comment>
<comment type="catalytic activity">
    <reaction evidence="40">
        <text>1-hexadecanoyl-2-(9Z-octadecenoyl)-sn-glycero-3-phosphocholine + H2O = 1-hexadecanoyl-sn-glycero-3-phosphocholine + (9Z)-octadecenoate + H(+)</text>
        <dbReference type="Rhea" id="RHEA:38779"/>
        <dbReference type="ChEBI" id="CHEBI:15377"/>
        <dbReference type="ChEBI" id="CHEBI:15378"/>
        <dbReference type="ChEBI" id="CHEBI:30823"/>
        <dbReference type="ChEBI" id="CHEBI:72998"/>
        <dbReference type="ChEBI" id="CHEBI:73001"/>
    </reaction>
    <physiologicalReaction direction="left-to-right" evidence="40">
        <dbReference type="Rhea" id="RHEA:38780"/>
    </physiologicalReaction>
</comment>
<evidence type="ECO:0000256" key="35">
    <source>
        <dbReference type="ARBA" id="ARBA00048374"/>
    </source>
</evidence>
<comment type="catalytic activity">
    <reaction evidence="43">
        <text>1-hexadecanoyl-2-(9Z)-octadecenoyl-3-octadecanoyl-sn-glycerol + H2O = 1-hexadecanoyl-3-octadecanoyl-sn-glycerol + (9Z)-octadecenoate + H(+)</text>
        <dbReference type="Rhea" id="RHEA:41103"/>
        <dbReference type="ChEBI" id="CHEBI:15377"/>
        <dbReference type="ChEBI" id="CHEBI:15378"/>
        <dbReference type="ChEBI" id="CHEBI:30823"/>
        <dbReference type="ChEBI" id="CHEBI:77623"/>
        <dbReference type="ChEBI" id="CHEBI:77624"/>
    </reaction>
    <physiologicalReaction direction="left-to-right" evidence="43">
        <dbReference type="Rhea" id="RHEA:41104"/>
    </physiologicalReaction>
</comment>
<comment type="catalytic activity">
    <reaction evidence="18">
        <text>1-hexadecanoyl-2-(9Z,12Z-octadecadienoyl)-sn-glycero-3-phosphocholine + H2O = (9Z,12Z)-octadecadienoate + 1-hexadecanoyl-sn-glycero-3-phosphocholine + H(+)</text>
        <dbReference type="Rhea" id="RHEA:40811"/>
        <dbReference type="ChEBI" id="CHEBI:15377"/>
        <dbReference type="ChEBI" id="CHEBI:15378"/>
        <dbReference type="ChEBI" id="CHEBI:30245"/>
        <dbReference type="ChEBI" id="CHEBI:72998"/>
        <dbReference type="ChEBI" id="CHEBI:73002"/>
    </reaction>
    <physiologicalReaction direction="left-to-right" evidence="18">
        <dbReference type="Rhea" id="RHEA:40812"/>
    </physiologicalReaction>
</comment>
<dbReference type="AlphaFoldDB" id="A0A914VW78"/>
<dbReference type="PANTHER" id="PTHR21325">
    <property type="entry name" value="PHOSPHOLIPASE B, PLB1"/>
    <property type="match status" value="1"/>
</dbReference>
<evidence type="ECO:0000256" key="3">
    <source>
        <dbReference type="ARBA" id="ARBA00013274"/>
    </source>
</evidence>
<dbReference type="GO" id="GO:0004623">
    <property type="term" value="F:phospholipase A2 activity"/>
    <property type="evidence" value="ECO:0007669"/>
    <property type="project" value="UniProtKB-EC"/>
</dbReference>
<dbReference type="InterPro" id="IPR001087">
    <property type="entry name" value="GDSL"/>
</dbReference>
<evidence type="ECO:0000256" key="23">
    <source>
        <dbReference type="ARBA" id="ARBA00033022"/>
    </source>
</evidence>
<dbReference type="GO" id="GO:0004806">
    <property type="term" value="F:triacylglycerol lipase activity"/>
    <property type="evidence" value="ECO:0007669"/>
    <property type="project" value="UniProtKB-EC"/>
</dbReference>
<evidence type="ECO:0000256" key="18">
    <source>
        <dbReference type="ARBA" id="ARBA00023408"/>
    </source>
</evidence>
<evidence type="ECO:0000256" key="12">
    <source>
        <dbReference type="ARBA" id="ARBA00022989"/>
    </source>
</evidence>
<dbReference type="InterPro" id="IPR036514">
    <property type="entry name" value="SGNH_hydro_sf"/>
</dbReference>
<evidence type="ECO:0000256" key="36">
    <source>
        <dbReference type="ARBA" id="ARBA00048386"/>
    </source>
</evidence>
<comment type="catalytic activity">
    <reaction evidence="26">
        <text>1,3-dihexadecanoyl-2-(9Z-octadecenoyl)glycerol + H2O = 1-hexadecanoyl-2-(9Z-octadecenoyl)-glycerol + hexadecanoate + H(+)</text>
        <dbReference type="Rhea" id="RHEA:40979"/>
        <dbReference type="ChEBI" id="CHEBI:7896"/>
        <dbReference type="ChEBI" id="CHEBI:15377"/>
        <dbReference type="ChEBI" id="CHEBI:15378"/>
        <dbReference type="ChEBI" id="CHEBI:75585"/>
        <dbReference type="ChEBI" id="CHEBI:75688"/>
    </reaction>
    <physiologicalReaction direction="left-to-right" evidence="26">
        <dbReference type="Rhea" id="RHEA:40980"/>
    </physiologicalReaction>
</comment>
<comment type="catalytic activity">
    <reaction evidence="32">
        <text>1,2-di-(9Z-octadecenoyl)-sn-glycero-3-phosphocholine + H2O = 1-(9Z-octadecenoyl)-sn-glycero-3-phosphocholine + (9Z)-octadecenoate + H(+)</text>
        <dbReference type="Rhea" id="RHEA:40923"/>
        <dbReference type="ChEBI" id="CHEBI:15377"/>
        <dbReference type="ChEBI" id="CHEBI:15378"/>
        <dbReference type="ChEBI" id="CHEBI:28610"/>
        <dbReference type="ChEBI" id="CHEBI:30823"/>
        <dbReference type="ChEBI" id="CHEBI:74669"/>
    </reaction>
    <physiologicalReaction direction="left-to-right" evidence="32">
        <dbReference type="Rhea" id="RHEA:40924"/>
    </physiologicalReaction>
</comment>
<comment type="catalytic activity">
    <reaction evidence="27">
        <text>1-(9Z-octadecenoyl)-glycerol + H2O = glycerol + (9Z)-octadecenoate + H(+)</text>
        <dbReference type="Rhea" id="RHEA:38487"/>
        <dbReference type="ChEBI" id="CHEBI:15377"/>
        <dbReference type="ChEBI" id="CHEBI:15378"/>
        <dbReference type="ChEBI" id="CHEBI:17754"/>
        <dbReference type="ChEBI" id="CHEBI:30823"/>
        <dbReference type="ChEBI" id="CHEBI:75342"/>
    </reaction>
    <physiologicalReaction direction="left-to-right" evidence="27">
        <dbReference type="Rhea" id="RHEA:38488"/>
    </physiologicalReaction>
</comment>
<evidence type="ECO:0000256" key="13">
    <source>
        <dbReference type="ARBA" id="ARBA00023098"/>
    </source>
</evidence>
<evidence type="ECO:0000256" key="19">
    <source>
        <dbReference type="ARBA" id="ARBA00023422"/>
    </source>
</evidence>
<evidence type="ECO:0000256" key="37">
    <source>
        <dbReference type="ARBA" id="ARBA00048454"/>
    </source>
</evidence>
<reference evidence="48" key="1">
    <citation type="submission" date="2022-11" db="UniProtKB">
        <authorList>
            <consortium name="WormBaseParasite"/>
        </authorList>
    </citation>
    <scope>IDENTIFICATION</scope>
</reference>
<evidence type="ECO:0000313" key="47">
    <source>
        <dbReference type="Proteomes" id="UP000887566"/>
    </source>
</evidence>
<keyword evidence="11" id="KW-0378">Hydrolase</keyword>
<keyword evidence="14" id="KW-0472">Membrane</keyword>
<comment type="catalytic activity">
    <reaction evidence="36">
        <text>1,2,3-tri-(9Z-octadecenoyl)-glycerol + H2O = di-(9Z)-octadecenoylglycerol + (9Z)-octadecenoate + H(+)</text>
        <dbReference type="Rhea" id="RHEA:38575"/>
        <dbReference type="ChEBI" id="CHEBI:15377"/>
        <dbReference type="ChEBI" id="CHEBI:15378"/>
        <dbReference type="ChEBI" id="CHEBI:30823"/>
        <dbReference type="ChEBI" id="CHEBI:53753"/>
        <dbReference type="ChEBI" id="CHEBI:75945"/>
    </reaction>
    <physiologicalReaction direction="left-to-right" evidence="36">
        <dbReference type="Rhea" id="RHEA:38576"/>
    </physiologicalReaction>
</comment>
<evidence type="ECO:0000256" key="10">
    <source>
        <dbReference type="ARBA" id="ARBA00022737"/>
    </source>
</evidence>
<evidence type="ECO:0000256" key="39">
    <source>
        <dbReference type="ARBA" id="ARBA00048656"/>
    </source>
</evidence>
<evidence type="ECO:0000256" key="11">
    <source>
        <dbReference type="ARBA" id="ARBA00022801"/>
    </source>
</evidence>
<dbReference type="InterPro" id="IPR038885">
    <property type="entry name" value="PLB1"/>
</dbReference>
<dbReference type="EC" id="3.1.1.3" evidence="5"/>
<dbReference type="Proteomes" id="UP000887566">
    <property type="component" value="Unplaced"/>
</dbReference>
<dbReference type="GO" id="GO:0006644">
    <property type="term" value="P:phospholipid metabolic process"/>
    <property type="evidence" value="ECO:0007669"/>
    <property type="project" value="TreeGrafter"/>
</dbReference>
<name>A0A914VW78_9BILA</name>
<evidence type="ECO:0000256" key="34">
    <source>
        <dbReference type="ARBA" id="ARBA00048362"/>
    </source>
</evidence>
<dbReference type="InterPro" id="IPR035547">
    <property type="entry name" value="Phospholipase_B"/>
</dbReference>
<keyword evidence="8" id="KW-0812">Transmembrane</keyword>
<evidence type="ECO:0000256" key="40">
    <source>
        <dbReference type="ARBA" id="ARBA00048699"/>
    </source>
</evidence>
<comment type="catalytic activity">
    <reaction evidence="25">
        <text>1-hexadecanoyl-2-(9Z)-octadecenoyl-3-octadecanoyl-sn-glycerol + H2O = 2-(9Z-octadecenoyl)-3-octadecanoyl-sn-glycerol + hexadecanoate + H(+)</text>
        <dbReference type="Rhea" id="RHEA:41107"/>
        <dbReference type="ChEBI" id="CHEBI:7896"/>
        <dbReference type="ChEBI" id="CHEBI:15377"/>
        <dbReference type="ChEBI" id="CHEBI:15378"/>
        <dbReference type="ChEBI" id="CHEBI:75558"/>
        <dbReference type="ChEBI" id="CHEBI:77623"/>
    </reaction>
    <physiologicalReaction direction="left-to-right" evidence="25">
        <dbReference type="Rhea" id="RHEA:41108"/>
    </physiologicalReaction>
</comment>
<dbReference type="PANTHER" id="PTHR21325:SF31">
    <property type="entry name" value="GH22081P-RELATED"/>
    <property type="match status" value="1"/>
</dbReference>
<evidence type="ECO:0000256" key="45">
    <source>
        <dbReference type="ARBA" id="ARBA00049372"/>
    </source>
</evidence>
<comment type="catalytic activity">
    <reaction evidence="31">
        <text>a 1-O-alkyl-2-acyl-sn-glycero-3-phosphocholine + H2O = a 1-O-alkyl-sn-glycero-3-phosphocholine + a fatty acid + H(+)</text>
        <dbReference type="Rhea" id="RHEA:36231"/>
        <dbReference type="ChEBI" id="CHEBI:15377"/>
        <dbReference type="ChEBI" id="CHEBI:15378"/>
        <dbReference type="ChEBI" id="CHEBI:28868"/>
        <dbReference type="ChEBI" id="CHEBI:30909"/>
        <dbReference type="ChEBI" id="CHEBI:36702"/>
        <dbReference type="EC" id="3.1.1.4"/>
    </reaction>
    <physiologicalReaction direction="left-to-right" evidence="31">
        <dbReference type="Rhea" id="RHEA:36232"/>
    </physiologicalReaction>
</comment>
<evidence type="ECO:0000256" key="20">
    <source>
        <dbReference type="ARBA" id="ARBA00029723"/>
    </source>
</evidence>
<dbReference type="Pfam" id="PF00657">
    <property type="entry name" value="Lipase_GDSL"/>
    <property type="match status" value="1"/>
</dbReference>
<evidence type="ECO:0000256" key="17">
    <source>
        <dbReference type="ARBA" id="ARBA00023369"/>
    </source>
</evidence>
<evidence type="ECO:0000256" key="16">
    <source>
        <dbReference type="ARBA" id="ARBA00023264"/>
    </source>
</evidence>
<evidence type="ECO:0000256" key="7">
    <source>
        <dbReference type="ARBA" id="ARBA00022475"/>
    </source>
</evidence>
<dbReference type="CDD" id="cd01824">
    <property type="entry name" value="Phospholipase_B_like"/>
    <property type="match status" value="1"/>
</dbReference>
<evidence type="ECO:0000256" key="9">
    <source>
        <dbReference type="ARBA" id="ARBA00022729"/>
    </source>
</evidence>
<dbReference type="FunFam" id="3.40.50.1110:FF:000005">
    <property type="entry name" value="Phospholipase B1"/>
    <property type="match status" value="1"/>
</dbReference>
<evidence type="ECO:0000256" key="30">
    <source>
        <dbReference type="ARBA" id="ARBA00048015"/>
    </source>
</evidence>
<dbReference type="EC" id="3.1.1.4" evidence="4"/>
<keyword evidence="9" id="KW-0732">Signal</keyword>
<comment type="catalytic activity">
    <reaction evidence="29">
        <text>2,3-di-(9Z)-octadecenoyl-sn-glycerol + H2O = 3-(9Z-octadecenoyl)-sn-glycerol + (9Z)-octadecenoate + H(+)</text>
        <dbReference type="Rhea" id="RHEA:42604"/>
        <dbReference type="ChEBI" id="CHEBI:15377"/>
        <dbReference type="ChEBI" id="CHEBI:15378"/>
        <dbReference type="ChEBI" id="CHEBI:30823"/>
        <dbReference type="ChEBI" id="CHEBI:75824"/>
        <dbReference type="ChEBI" id="CHEBI:75938"/>
    </reaction>
    <physiologicalReaction direction="left-to-right" evidence="29">
        <dbReference type="Rhea" id="RHEA:42605"/>
    </physiologicalReaction>
</comment>
<organism evidence="47 48">
    <name type="scientific">Plectus sambesii</name>
    <dbReference type="NCBI Taxonomy" id="2011161"/>
    <lineage>
        <taxon>Eukaryota</taxon>
        <taxon>Metazoa</taxon>
        <taxon>Ecdysozoa</taxon>
        <taxon>Nematoda</taxon>
        <taxon>Chromadorea</taxon>
        <taxon>Plectida</taxon>
        <taxon>Plectina</taxon>
        <taxon>Plectoidea</taxon>
        <taxon>Plectidae</taxon>
        <taxon>Plectus</taxon>
    </lineage>
</organism>
<evidence type="ECO:0000256" key="2">
    <source>
        <dbReference type="ARBA" id="ARBA00009979"/>
    </source>
</evidence>
<comment type="catalytic activity">
    <reaction evidence="34">
        <text>1-hexadecanoyl-2-(9Z,12Z-octadecadienoyl)-sn-glycero-3-phosphocholine + H2O = 2-(9Z,12Z-octadecadienoyl)-sn-glycero-3-phosphocholine + hexadecanoate + H(+)</text>
        <dbReference type="Rhea" id="RHEA:40971"/>
        <dbReference type="ChEBI" id="CHEBI:7896"/>
        <dbReference type="ChEBI" id="CHEBI:15377"/>
        <dbReference type="ChEBI" id="CHEBI:15378"/>
        <dbReference type="ChEBI" id="CHEBI:73002"/>
        <dbReference type="ChEBI" id="CHEBI:76084"/>
    </reaction>
    <physiologicalReaction direction="left-to-right" evidence="34">
        <dbReference type="Rhea" id="RHEA:40972"/>
    </physiologicalReaction>
</comment>
<dbReference type="PROSITE" id="PS01098">
    <property type="entry name" value="LIPASE_GDSL_SER"/>
    <property type="match status" value="1"/>
</dbReference>
<comment type="function">
    <text evidence="24">Calcium-independent membrane-associated phospholipase that catalyzes complete diacylation of phospholipids by hydrolyzing both sn-1 and sn-2 fatty acyl chains attached to the glycerol backbone (phospholipase B activity). Has dual phospholipase and lysophospholipase activities toward diacylphospholipids. Preferentially cleaves sn-2 ester bonds over sn-1 bonds. Acts as a lipase toward glycerolipid substrates. Hydrolyzes fatty acyl chains of diacylglycerols with preference for the sn-2 position and of triacylglycerols with not positional selectivity. May also hydrolyze long chain retinyl esters such as retinyl palmitate. May contribute to digestion of dietary phospholipids, glycerolipids and retinoids, facilitating lipid absorption at the brush border.</text>
</comment>
<dbReference type="GO" id="GO:0016324">
    <property type="term" value="C:apical plasma membrane"/>
    <property type="evidence" value="ECO:0007669"/>
    <property type="project" value="UniProtKB-SubCell"/>
</dbReference>
<comment type="catalytic activity">
    <reaction evidence="33">
        <text>1,2-dihexadecanoyl-sn-glycero-3-phosphocholine + H2O = 1-hexadecanoyl-sn-glycero-3-phosphocholine + hexadecanoate + H(+)</text>
        <dbReference type="Rhea" id="RHEA:41223"/>
        <dbReference type="ChEBI" id="CHEBI:7896"/>
        <dbReference type="ChEBI" id="CHEBI:15377"/>
        <dbReference type="ChEBI" id="CHEBI:15378"/>
        <dbReference type="ChEBI" id="CHEBI:72998"/>
        <dbReference type="ChEBI" id="CHEBI:72999"/>
    </reaction>
    <physiologicalReaction direction="left-to-right" evidence="33">
        <dbReference type="Rhea" id="RHEA:41224"/>
    </physiologicalReaction>
</comment>